<keyword evidence="3" id="KW-1185">Reference proteome</keyword>
<feature type="region of interest" description="Disordered" evidence="1">
    <location>
        <begin position="1"/>
        <end position="68"/>
    </location>
</feature>
<accession>A0AA39WEZ6</accession>
<gene>
    <name evidence="2" type="ORF">B0T14DRAFT_299097</name>
</gene>
<dbReference type="AlphaFoldDB" id="A0AA39WEZ6"/>
<evidence type="ECO:0000313" key="3">
    <source>
        <dbReference type="Proteomes" id="UP001175000"/>
    </source>
</evidence>
<proteinExistence type="predicted"/>
<protein>
    <submittedName>
        <fullName evidence="2">Uncharacterized protein</fullName>
    </submittedName>
</protein>
<sequence length="92" mass="10186">MGKAPRLFPRALHLQSSHQISRRLPQPRMTPRSPGPLFDAVSTMSFARSNSNSLSTRERTRGISPGMARCHCKRGPHMLGIFSKQAVSSLNT</sequence>
<evidence type="ECO:0000313" key="2">
    <source>
        <dbReference type="EMBL" id="KAK0614184.1"/>
    </source>
</evidence>
<name>A0AA39WEZ6_9PEZI</name>
<evidence type="ECO:0000256" key="1">
    <source>
        <dbReference type="SAM" id="MobiDB-lite"/>
    </source>
</evidence>
<reference evidence="2" key="1">
    <citation type="submission" date="2023-06" db="EMBL/GenBank/DDBJ databases">
        <title>Genome-scale phylogeny and comparative genomics of the fungal order Sordariales.</title>
        <authorList>
            <consortium name="Lawrence Berkeley National Laboratory"/>
            <person name="Hensen N."/>
            <person name="Bonometti L."/>
            <person name="Westerberg I."/>
            <person name="Brannstrom I.O."/>
            <person name="Guillou S."/>
            <person name="Cros-Aarteil S."/>
            <person name="Calhoun S."/>
            <person name="Haridas S."/>
            <person name="Kuo A."/>
            <person name="Mondo S."/>
            <person name="Pangilinan J."/>
            <person name="Riley R."/>
            <person name="Labutti K."/>
            <person name="Andreopoulos B."/>
            <person name="Lipzen A."/>
            <person name="Chen C."/>
            <person name="Yanf M."/>
            <person name="Daum C."/>
            <person name="Ng V."/>
            <person name="Clum A."/>
            <person name="Steindorff A."/>
            <person name="Ohm R."/>
            <person name="Martin F."/>
            <person name="Silar P."/>
            <person name="Natvig D."/>
            <person name="Lalanne C."/>
            <person name="Gautier V."/>
            <person name="Ament-Velasquez S.L."/>
            <person name="Kruys A."/>
            <person name="Hutchinson M.I."/>
            <person name="Powell A.J."/>
            <person name="Barry K."/>
            <person name="Miller A.N."/>
            <person name="Grigoriev I.V."/>
            <person name="Debuchy R."/>
            <person name="Gladieux P."/>
            <person name="Thoren M.H."/>
            <person name="Johannesson H."/>
        </authorList>
    </citation>
    <scope>NUCLEOTIDE SEQUENCE</scope>
    <source>
        <strain evidence="2">CBS 606.72</strain>
    </source>
</reference>
<comment type="caution">
    <text evidence="2">The sequence shown here is derived from an EMBL/GenBank/DDBJ whole genome shotgun (WGS) entry which is preliminary data.</text>
</comment>
<dbReference type="EMBL" id="JAULSU010000006">
    <property type="protein sequence ID" value="KAK0614184.1"/>
    <property type="molecule type" value="Genomic_DNA"/>
</dbReference>
<organism evidence="2 3">
    <name type="scientific">Immersiella caudata</name>
    <dbReference type="NCBI Taxonomy" id="314043"/>
    <lineage>
        <taxon>Eukaryota</taxon>
        <taxon>Fungi</taxon>
        <taxon>Dikarya</taxon>
        <taxon>Ascomycota</taxon>
        <taxon>Pezizomycotina</taxon>
        <taxon>Sordariomycetes</taxon>
        <taxon>Sordariomycetidae</taxon>
        <taxon>Sordariales</taxon>
        <taxon>Lasiosphaeriaceae</taxon>
        <taxon>Immersiella</taxon>
    </lineage>
</organism>
<feature type="compositionally biased region" description="Polar residues" evidence="1">
    <location>
        <begin position="42"/>
        <end position="55"/>
    </location>
</feature>
<dbReference type="Proteomes" id="UP001175000">
    <property type="component" value="Unassembled WGS sequence"/>
</dbReference>